<accession>A0A7G9LDH3</accession>
<dbReference type="Proteomes" id="UP000515808">
    <property type="component" value="Chromosome"/>
</dbReference>
<organism evidence="1 2">
    <name type="scientific">Polaribacter pectinis</name>
    <dbReference type="NCBI Taxonomy" id="2738844"/>
    <lineage>
        <taxon>Bacteria</taxon>
        <taxon>Pseudomonadati</taxon>
        <taxon>Bacteroidota</taxon>
        <taxon>Flavobacteriia</taxon>
        <taxon>Flavobacteriales</taxon>
        <taxon>Flavobacteriaceae</taxon>
    </lineage>
</organism>
<name>A0A7G9LDH3_9FLAO</name>
<dbReference type="KEGG" id="ppec:H9W90_06010"/>
<protein>
    <submittedName>
        <fullName evidence="1">Sensor of ECF-type sigma factor</fullName>
    </submittedName>
</protein>
<keyword evidence="2" id="KW-1185">Reference proteome</keyword>
<proteinExistence type="predicted"/>
<dbReference type="EMBL" id="CP060695">
    <property type="protein sequence ID" value="QNM86672.1"/>
    <property type="molecule type" value="Genomic_DNA"/>
</dbReference>
<sequence length="155" mass="18331">MKKITLLLTFIFFTNLAVNSQDKGNKGERNEKIKALKIAFLTEKLKLTTTEAQKFWPVYNKYDAKIYQLERLEKHKLVSKIRKEGGIEAISEEEAKAAFLKIKEIDSKVYSIKMEFDKKLSEIITYKKILTLKTSEKDFIRNLMKKYRKKKENKN</sequence>
<dbReference type="AlphaFoldDB" id="A0A7G9LDH3"/>
<evidence type="ECO:0000313" key="1">
    <source>
        <dbReference type="EMBL" id="QNM86672.1"/>
    </source>
</evidence>
<dbReference type="RefSeq" id="WP_187483548.1">
    <property type="nucleotide sequence ID" value="NZ_CP060695.1"/>
</dbReference>
<gene>
    <name evidence="1" type="ORF">H9W90_06010</name>
</gene>
<evidence type="ECO:0000313" key="2">
    <source>
        <dbReference type="Proteomes" id="UP000515808"/>
    </source>
</evidence>
<reference evidence="1 2" key="1">
    <citation type="submission" date="2020-08" db="EMBL/GenBank/DDBJ databases">
        <title>Polaribacter sp. L12M9 isolated from gut of the Korean scallop.</title>
        <authorList>
            <person name="Jeong Y.S."/>
        </authorList>
    </citation>
    <scope>NUCLEOTIDE SEQUENCE [LARGE SCALE GENOMIC DNA]</scope>
    <source>
        <strain evidence="1 2">L12M9</strain>
    </source>
</reference>